<comment type="caution">
    <text evidence="2">The sequence shown here is derived from an EMBL/GenBank/DDBJ whole genome shotgun (WGS) entry which is preliminary data.</text>
</comment>
<dbReference type="InterPro" id="IPR001611">
    <property type="entry name" value="Leu-rich_rpt"/>
</dbReference>
<evidence type="ECO:0000313" key="3">
    <source>
        <dbReference type="Proteomes" id="UP001345219"/>
    </source>
</evidence>
<accession>A0AAN7PLZ4</accession>
<evidence type="ECO:0000259" key="1">
    <source>
        <dbReference type="Pfam" id="PF25372"/>
    </source>
</evidence>
<dbReference type="InterPro" id="IPR057207">
    <property type="entry name" value="FBXL15_LRR"/>
</dbReference>
<feature type="domain" description="F-box/LRR-repeat protein 15-like leucin rich repeat" evidence="1">
    <location>
        <begin position="306"/>
        <end position="492"/>
    </location>
</feature>
<evidence type="ECO:0000313" key="2">
    <source>
        <dbReference type="EMBL" id="KAK4750931.1"/>
    </source>
</evidence>
<protein>
    <recommendedName>
        <fullName evidence="1">F-box/LRR-repeat protein 15-like leucin rich repeat domain-containing protein</fullName>
    </recommendedName>
</protein>
<dbReference type="Proteomes" id="UP001345219">
    <property type="component" value="Chromosome 4"/>
</dbReference>
<reference evidence="2 3" key="1">
    <citation type="journal article" date="2023" name="Hortic Res">
        <title>Pangenome of water caltrop reveals structural variations and asymmetric subgenome divergence after allopolyploidization.</title>
        <authorList>
            <person name="Zhang X."/>
            <person name="Chen Y."/>
            <person name="Wang L."/>
            <person name="Yuan Y."/>
            <person name="Fang M."/>
            <person name="Shi L."/>
            <person name="Lu R."/>
            <person name="Comes H.P."/>
            <person name="Ma Y."/>
            <person name="Chen Y."/>
            <person name="Huang G."/>
            <person name="Zhou Y."/>
            <person name="Zheng Z."/>
            <person name="Qiu Y."/>
        </authorList>
    </citation>
    <scope>NUCLEOTIDE SEQUENCE [LARGE SCALE GENOMIC DNA]</scope>
    <source>
        <tissue evidence="2">Roots</tissue>
    </source>
</reference>
<dbReference type="PANTHER" id="PTHR13318">
    <property type="entry name" value="PARTNER OF PAIRED, ISOFORM B-RELATED"/>
    <property type="match status" value="1"/>
</dbReference>
<dbReference type="Pfam" id="PF13516">
    <property type="entry name" value="LRR_6"/>
    <property type="match status" value="2"/>
</dbReference>
<dbReference type="InterPro" id="IPR006553">
    <property type="entry name" value="Leu-rich_rpt_Cys-con_subtyp"/>
</dbReference>
<proteinExistence type="predicted"/>
<dbReference type="FunFam" id="3.80.10.10:FF:000276">
    <property type="entry name" value="F-box/LRR-repeat protein 3"/>
    <property type="match status" value="1"/>
</dbReference>
<dbReference type="Pfam" id="PF25372">
    <property type="entry name" value="DUF7885"/>
    <property type="match status" value="1"/>
</dbReference>
<sequence length="657" mass="72602">MSIVEALTADLLARVYRHLSCETDRKAWRLVCKEFHRVDSVSRPSIRVLRVEFLDSLLRKYTRIESLDLSVCPRIDDGTVSILLSGAADLFTPAVWRVIPPRFDSVKWTGRLRRLVLSHSTGLRHSGLEQLVRACPMLESIDVSYSQGFGDREAAAVSLAVGLRELKMDKCLGLTDVGLAKIAVGCPRLEKLSLKWCLEIGDLGVDLLCKKCFSLKFLDLSYLKVTNDSLRSIAPLISLEVLSILGCSLVDDVGLQFLGDGCPSLRVIDVSRCDAVSSSGIISIIRGHDCLEQLKASFSLVEVTPSLVDSLKDLKALTSFRIDGARASDCSLQSFSKNFKNLSEIGLSKCTGVTDIGIIQLVSGSSNLRLLDLTCCHSITDAAVFSVSNSCRNLTCLKLESCSIITEKGLYYLGSFCLLLEELDLTDCSCINNTGLKYLSRCSKLRSLKLGLCMCISDQGLCHIASNCKNIYELDLYKCCSIGDEGLEALSSSCKRLKILNISYCTRITDKGLEYISKLEELSDLDMRGLVQVTCLGITALAAGCKRLANLDMKHCQSVNDSGFWALAHHSRNLRQVNLSYSNISDLGLCMMMGNLTRLQDAKLLHLSNVTVQGFELALRACCMRIKKVKLVTSLRYRLSREIIETLHSRGCKIRWD</sequence>
<keyword evidence="3" id="KW-1185">Reference proteome</keyword>
<dbReference type="PANTHER" id="PTHR13318:SF272">
    <property type="entry name" value="OS12G0552700 PROTEIN"/>
    <property type="match status" value="1"/>
</dbReference>
<dbReference type="GO" id="GO:0019005">
    <property type="term" value="C:SCF ubiquitin ligase complex"/>
    <property type="evidence" value="ECO:0007669"/>
    <property type="project" value="TreeGrafter"/>
</dbReference>
<dbReference type="EMBL" id="JAXIOK010000017">
    <property type="protein sequence ID" value="KAK4750931.1"/>
    <property type="molecule type" value="Genomic_DNA"/>
</dbReference>
<dbReference type="GO" id="GO:0031146">
    <property type="term" value="P:SCF-dependent proteasomal ubiquitin-dependent protein catabolic process"/>
    <property type="evidence" value="ECO:0007669"/>
    <property type="project" value="TreeGrafter"/>
</dbReference>
<dbReference type="AlphaFoldDB" id="A0AAN7PLZ4"/>
<name>A0AAN7PLZ4_9MYRT</name>
<dbReference type="Gene3D" id="3.80.10.10">
    <property type="entry name" value="Ribonuclease Inhibitor"/>
    <property type="match status" value="4"/>
</dbReference>
<organism evidence="2 3">
    <name type="scientific">Trapa incisa</name>
    <dbReference type="NCBI Taxonomy" id="236973"/>
    <lineage>
        <taxon>Eukaryota</taxon>
        <taxon>Viridiplantae</taxon>
        <taxon>Streptophyta</taxon>
        <taxon>Embryophyta</taxon>
        <taxon>Tracheophyta</taxon>
        <taxon>Spermatophyta</taxon>
        <taxon>Magnoliopsida</taxon>
        <taxon>eudicotyledons</taxon>
        <taxon>Gunneridae</taxon>
        <taxon>Pentapetalae</taxon>
        <taxon>rosids</taxon>
        <taxon>malvids</taxon>
        <taxon>Myrtales</taxon>
        <taxon>Lythraceae</taxon>
        <taxon>Trapa</taxon>
    </lineage>
</organism>
<dbReference type="InterPro" id="IPR032675">
    <property type="entry name" value="LRR_dom_sf"/>
</dbReference>
<dbReference type="SUPFAM" id="SSF52047">
    <property type="entry name" value="RNI-like"/>
    <property type="match status" value="2"/>
</dbReference>
<gene>
    <name evidence="2" type="ORF">SAY87_004413</name>
</gene>
<dbReference type="SMART" id="SM00367">
    <property type="entry name" value="LRR_CC"/>
    <property type="match status" value="18"/>
</dbReference>